<feature type="signal peptide" evidence="1">
    <location>
        <begin position="1"/>
        <end position="27"/>
    </location>
</feature>
<name>A0ABP9LX18_9BURK</name>
<dbReference type="SUPFAM" id="SSF53850">
    <property type="entry name" value="Periplasmic binding protein-like II"/>
    <property type="match status" value="2"/>
</dbReference>
<accession>A0ABP9LX18</accession>
<dbReference type="EMBL" id="BAABKD010000006">
    <property type="protein sequence ID" value="GAA5087211.1"/>
    <property type="molecule type" value="Genomic_DNA"/>
</dbReference>
<keyword evidence="3" id="KW-1185">Reference proteome</keyword>
<dbReference type="InterPro" id="IPR011852">
    <property type="entry name" value="TRAP_TAXI"/>
</dbReference>
<dbReference type="PANTHER" id="PTHR42941:SF1">
    <property type="entry name" value="SLL1037 PROTEIN"/>
    <property type="match status" value="1"/>
</dbReference>
<dbReference type="PANTHER" id="PTHR42941">
    <property type="entry name" value="SLL1037 PROTEIN"/>
    <property type="match status" value="1"/>
</dbReference>
<protein>
    <submittedName>
        <fullName evidence="2">Uncharacterized protein</fullName>
    </submittedName>
</protein>
<evidence type="ECO:0000313" key="3">
    <source>
        <dbReference type="Proteomes" id="UP001500227"/>
    </source>
</evidence>
<reference evidence="3" key="1">
    <citation type="journal article" date="2019" name="Int. J. Syst. Evol. Microbiol.">
        <title>The Global Catalogue of Microorganisms (GCM) 10K type strain sequencing project: providing services to taxonomists for standard genome sequencing and annotation.</title>
        <authorList>
            <consortium name="The Broad Institute Genomics Platform"/>
            <consortium name="The Broad Institute Genome Sequencing Center for Infectious Disease"/>
            <person name="Wu L."/>
            <person name="Ma J."/>
        </authorList>
    </citation>
    <scope>NUCLEOTIDE SEQUENCE [LARGE SCALE GENOMIC DNA]</scope>
    <source>
        <strain evidence="3">JCM 18423</strain>
    </source>
</reference>
<dbReference type="Gene3D" id="3.40.190.10">
    <property type="entry name" value="Periplasmic binding protein-like II"/>
    <property type="match status" value="2"/>
</dbReference>
<dbReference type="NCBIfam" id="TIGR02122">
    <property type="entry name" value="TRAP_TAXI"/>
    <property type="match status" value="2"/>
</dbReference>
<sequence>MKVKKTLMRLTTASIVSMVAVFGSAQAARIAIGPPASETNSVSKVILEAYGIKDYQAFQEGFGNAADLVQDGNIDISFGILGVPAGSIESLNASTGDVVMLGLSDEVIAKAEQTSGYQSYNIPKEAYGFLDADVPTIAAFAIMVANNDTIDEELGYQLAKVMVENAKEITHAQGAQLTLENALNGAAGIPIHPGAKRYYEEQGLTVEGPVAKLKADASKRKSEFTLGTGSQGGTYYPLGGEIANIWNKHTAGSFTNVETGASLENLASIGRGRMDVGMSVHVPALDAINGTGEFKGRKVENVSFIGHVYPEVVQIVTRKKTGITNLADLAK</sequence>
<proteinExistence type="predicted"/>
<evidence type="ECO:0000256" key="1">
    <source>
        <dbReference type="SAM" id="SignalP"/>
    </source>
</evidence>
<dbReference type="Pfam" id="PF16868">
    <property type="entry name" value="NMT1_3"/>
    <property type="match status" value="2"/>
</dbReference>
<evidence type="ECO:0000313" key="2">
    <source>
        <dbReference type="EMBL" id="GAA5087211.1"/>
    </source>
</evidence>
<keyword evidence="1" id="KW-0732">Signal</keyword>
<dbReference type="Proteomes" id="UP001500227">
    <property type="component" value="Unassembled WGS sequence"/>
</dbReference>
<organism evidence="2 3">
    <name type="scientific">Paenalcaligenes hermetiae</name>
    <dbReference type="NCBI Taxonomy" id="1157987"/>
    <lineage>
        <taxon>Bacteria</taxon>
        <taxon>Pseudomonadati</taxon>
        <taxon>Pseudomonadota</taxon>
        <taxon>Betaproteobacteria</taxon>
        <taxon>Burkholderiales</taxon>
        <taxon>Alcaligenaceae</taxon>
        <taxon>Paenalcaligenes</taxon>
    </lineage>
</organism>
<comment type="caution">
    <text evidence="2">The sequence shown here is derived from an EMBL/GenBank/DDBJ whole genome shotgun (WGS) entry which is preliminary data.</text>
</comment>
<gene>
    <name evidence="2" type="ORF">GCM10023337_07440</name>
</gene>
<dbReference type="RefSeq" id="WP_345369731.1">
    <property type="nucleotide sequence ID" value="NZ_BAABKD010000006.1"/>
</dbReference>
<feature type="chain" id="PRO_5047280523" evidence="1">
    <location>
        <begin position="28"/>
        <end position="331"/>
    </location>
</feature>